<reference evidence="1 2" key="1">
    <citation type="submission" date="2018-06" db="EMBL/GenBank/DDBJ databases">
        <title>Comparative genomics reveals the genomic features of Rhizophagus irregularis, R. cerebriforme, R. diaphanum and Gigaspora rosea, and their symbiotic lifestyle signature.</title>
        <authorList>
            <person name="Morin E."/>
            <person name="San Clemente H."/>
            <person name="Chen E.C.H."/>
            <person name="De La Providencia I."/>
            <person name="Hainaut M."/>
            <person name="Kuo A."/>
            <person name="Kohler A."/>
            <person name="Murat C."/>
            <person name="Tang N."/>
            <person name="Roy S."/>
            <person name="Loubradou J."/>
            <person name="Henrissat B."/>
            <person name="Grigoriev I.V."/>
            <person name="Corradi N."/>
            <person name="Roux C."/>
            <person name="Martin F.M."/>
        </authorList>
    </citation>
    <scope>NUCLEOTIDE SEQUENCE [LARGE SCALE GENOMIC DNA]</scope>
    <source>
        <strain evidence="1 2">DAOM 227022</strain>
    </source>
</reference>
<dbReference type="Gene3D" id="1.25.40.10">
    <property type="entry name" value="Tetratricopeptide repeat domain"/>
    <property type="match status" value="2"/>
</dbReference>
<evidence type="ECO:0000313" key="1">
    <source>
        <dbReference type="EMBL" id="RIA92719.1"/>
    </source>
</evidence>
<dbReference type="SMART" id="SM00671">
    <property type="entry name" value="SEL1"/>
    <property type="match status" value="2"/>
</dbReference>
<dbReference type="InterPro" id="IPR052748">
    <property type="entry name" value="ISR_Activator"/>
</dbReference>
<dbReference type="EMBL" id="QKYT01000119">
    <property type="protein sequence ID" value="RIA92719.1"/>
    <property type="molecule type" value="Genomic_DNA"/>
</dbReference>
<dbReference type="InterPro" id="IPR011990">
    <property type="entry name" value="TPR-like_helical_dom_sf"/>
</dbReference>
<dbReference type="Proteomes" id="UP000265703">
    <property type="component" value="Unassembled WGS sequence"/>
</dbReference>
<organism evidence="1 2">
    <name type="scientific">Glomus cerebriforme</name>
    <dbReference type="NCBI Taxonomy" id="658196"/>
    <lineage>
        <taxon>Eukaryota</taxon>
        <taxon>Fungi</taxon>
        <taxon>Fungi incertae sedis</taxon>
        <taxon>Mucoromycota</taxon>
        <taxon>Glomeromycotina</taxon>
        <taxon>Glomeromycetes</taxon>
        <taxon>Glomerales</taxon>
        <taxon>Glomeraceae</taxon>
        <taxon>Glomus</taxon>
    </lineage>
</organism>
<dbReference type="Pfam" id="PF08238">
    <property type="entry name" value="Sel1"/>
    <property type="match status" value="4"/>
</dbReference>
<accession>A0A397T5W4</accession>
<gene>
    <name evidence="1" type="ORF">C1645_820323</name>
</gene>
<name>A0A397T5W4_9GLOM</name>
<proteinExistence type="predicted"/>
<dbReference type="OrthoDB" id="2384430at2759"/>
<comment type="caution">
    <text evidence="1">The sequence shown here is derived from an EMBL/GenBank/DDBJ whole genome shotgun (WGS) entry which is preliminary data.</text>
</comment>
<evidence type="ECO:0000313" key="2">
    <source>
        <dbReference type="Proteomes" id="UP000265703"/>
    </source>
</evidence>
<dbReference type="PANTHER" id="PTHR45011">
    <property type="entry name" value="DAP3-BINDING CELL DEATH ENHANCER 1"/>
    <property type="match status" value="1"/>
</dbReference>
<sequence>MDTEEIEHSMPPSDQIINKPILPANAFSVMVDELISLPYTIGNEEELKHKVFNYLNNHNVTLQEIFNWIVNNQNYSNAIVIYGEFNEYGIGTSIDKQKAFELYQKAADLKNKAFELYQKAADLGNANGICNLGVCYQNGIGTSVDKQKAFELYRKAAILGNCVAQYNLANTYEEDENIIEAIYWMLLEPTRDAS</sequence>
<dbReference type="AlphaFoldDB" id="A0A397T5W4"/>
<dbReference type="InterPro" id="IPR006597">
    <property type="entry name" value="Sel1-like"/>
</dbReference>
<protein>
    <submittedName>
        <fullName evidence="1">Uncharacterized protein</fullName>
    </submittedName>
</protein>
<dbReference type="PANTHER" id="PTHR45011:SF1">
    <property type="entry name" value="DAP3-BINDING CELL DEATH ENHANCER 1"/>
    <property type="match status" value="1"/>
</dbReference>
<dbReference type="SUPFAM" id="SSF81901">
    <property type="entry name" value="HCP-like"/>
    <property type="match status" value="1"/>
</dbReference>
<keyword evidence="2" id="KW-1185">Reference proteome</keyword>